<dbReference type="InterPro" id="IPR036901">
    <property type="entry name" value="Asp/Orn_carbamoylTrfase_sf"/>
</dbReference>
<keyword evidence="4" id="KW-1185">Reference proteome</keyword>
<accession>A0ABN9TLR5</accession>
<keyword evidence="1" id="KW-0808">Transferase</keyword>
<dbReference type="Proteomes" id="UP001189429">
    <property type="component" value="Unassembled WGS sequence"/>
</dbReference>
<evidence type="ECO:0000259" key="2">
    <source>
        <dbReference type="Pfam" id="PF00185"/>
    </source>
</evidence>
<dbReference type="PRINTS" id="PR00101">
    <property type="entry name" value="ATCASE"/>
</dbReference>
<dbReference type="InterPro" id="IPR006131">
    <property type="entry name" value="Asp_carbamoyltransf_Asp/Orn-bd"/>
</dbReference>
<feature type="domain" description="Aspartate/ornithine carbamoyltransferase Asp/Orn-binding" evidence="2">
    <location>
        <begin position="21"/>
        <end position="106"/>
    </location>
</feature>
<dbReference type="EMBL" id="CAUYUJ010014836">
    <property type="protein sequence ID" value="CAK0846597.1"/>
    <property type="molecule type" value="Genomic_DNA"/>
</dbReference>
<dbReference type="PANTHER" id="PTHR45753">
    <property type="entry name" value="ORNITHINE CARBAMOYLTRANSFERASE, MITOCHONDRIAL"/>
    <property type="match status" value="1"/>
</dbReference>
<name>A0ABN9TLR5_9DINO</name>
<gene>
    <name evidence="3" type="ORF">PCOR1329_LOCUS40059</name>
</gene>
<evidence type="ECO:0000256" key="1">
    <source>
        <dbReference type="ARBA" id="ARBA00022679"/>
    </source>
</evidence>
<evidence type="ECO:0000313" key="4">
    <source>
        <dbReference type="Proteomes" id="UP001189429"/>
    </source>
</evidence>
<sequence length="109" mass="12316">MPGSVTATVRGREHDALTTSILRDTDILYVTRVQKERFDSVDDYDKVKDAFVITPETLSHMKTTARVMHPLPRVGEIDAACDADPRAAYFRQMKNGMYVRMALLRLTVG</sequence>
<dbReference type="Pfam" id="PF00185">
    <property type="entry name" value="OTCace"/>
    <property type="match status" value="1"/>
</dbReference>
<dbReference type="SUPFAM" id="SSF53671">
    <property type="entry name" value="Aspartate/ornithine carbamoyltransferase"/>
    <property type="match status" value="1"/>
</dbReference>
<protein>
    <recommendedName>
        <fullName evidence="2">Aspartate/ornithine carbamoyltransferase Asp/Orn-binding domain-containing protein</fullName>
    </recommendedName>
</protein>
<proteinExistence type="predicted"/>
<dbReference type="PANTHER" id="PTHR45753:SF6">
    <property type="entry name" value="ASPARTATE CARBAMOYLTRANSFERASE"/>
    <property type="match status" value="1"/>
</dbReference>
<organism evidence="3 4">
    <name type="scientific">Prorocentrum cordatum</name>
    <dbReference type="NCBI Taxonomy" id="2364126"/>
    <lineage>
        <taxon>Eukaryota</taxon>
        <taxon>Sar</taxon>
        <taxon>Alveolata</taxon>
        <taxon>Dinophyceae</taxon>
        <taxon>Prorocentrales</taxon>
        <taxon>Prorocentraceae</taxon>
        <taxon>Prorocentrum</taxon>
    </lineage>
</organism>
<comment type="caution">
    <text evidence="3">The sequence shown here is derived from an EMBL/GenBank/DDBJ whole genome shotgun (WGS) entry which is preliminary data.</text>
</comment>
<evidence type="ECO:0000313" key="3">
    <source>
        <dbReference type="EMBL" id="CAK0846597.1"/>
    </source>
</evidence>
<reference evidence="3" key="1">
    <citation type="submission" date="2023-10" db="EMBL/GenBank/DDBJ databases">
        <authorList>
            <person name="Chen Y."/>
            <person name="Shah S."/>
            <person name="Dougan E. K."/>
            <person name="Thang M."/>
            <person name="Chan C."/>
        </authorList>
    </citation>
    <scope>NUCLEOTIDE SEQUENCE [LARGE SCALE GENOMIC DNA]</scope>
</reference>
<dbReference type="Gene3D" id="3.40.50.1370">
    <property type="entry name" value="Aspartate/ornithine carbamoyltransferase"/>
    <property type="match status" value="1"/>
</dbReference>